<comment type="caution">
    <text evidence="2">The sequence shown here is derived from an EMBL/GenBank/DDBJ whole genome shotgun (WGS) entry which is preliminary data.</text>
</comment>
<name>A0A7J6EC10_CANSA</name>
<organism evidence="2 3">
    <name type="scientific">Cannabis sativa</name>
    <name type="common">Hemp</name>
    <name type="synonym">Marijuana</name>
    <dbReference type="NCBI Taxonomy" id="3483"/>
    <lineage>
        <taxon>Eukaryota</taxon>
        <taxon>Viridiplantae</taxon>
        <taxon>Streptophyta</taxon>
        <taxon>Embryophyta</taxon>
        <taxon>Tracheophyta</taxon>
        <taxon>Spermatophyta</taxon>
        <taxon>Magnoliopsida</taxon>
        <taxon>eudicotyledons</taxon>
        <taxon>Gunneridae</taxon>
        <taxon>Pentapetalae</taxon>
        <taxon>rosids</taxon>
        <taxon>fabids</taxon>
        <taxon>Rosales</taxon>
        <taxon>Cannabaceae</taxon>
        <taxon>Cannabis</taxon>
    </lineage>
</organism>
<reference evidence="2 3" key="1">
    <citation type="journal article" date="2020" name="bioRxiv">
        <title>Sequence and annotation of 42 cannabis genomes reveals extensive copy number variation in cannabinoid synthesis and pathogen resistance genes.</title>
        <authorList>
            <person name="Mckernan K.J."/>
            <person name="Helbert Y."/>
            <person name="Kane L.T."/>
            <person name="Ebling H."/>
            <person name="Zhang L."/>
            <person name="Liu B."/>
            <person name="Eaton Z."/>
            <person name="Mclaughlin S."/>
            <person name="Kingan S."/>
            <person name="Baybayan P."/>
            <person name="Concepcion G."/>
            <person name="Jordan M."/>
            <person name="Riva A."/>
            <person name="Barbazuk W."/>
            <person name="Harkins T."/>
        </authorList>
    </citation>
    <scope>NUCLEOTIDE SEQUENCE [LARGE SCALE GENOMIC DNA]</scope>
    <source>
        <strain evidence="3">cv. Jamaican Lion 4</strain>
        <tissue evidence="2">Leaf</tissue>
    </source>
</reference>
<dbReference type="AlphaFoldDB" id="A0A7J6EC10"/>
<feature type="compositionally biased region" description="Basic and acidic residues" evidence="1">
    <location>
        <begin position="151"/>
        <end position="162"/>
    </location>
</feature>
<dbReference type="EMBL" id="JAATIP010000267">
    <property type="protein sequence ID" value="KAF4355330.1"/>
    <property type="molecule type" value="Genomic_DNA"/>
</dbReference>
<dbReference type="PROSITE" id="PS00018">
    <property type="entry name" value="EF_HAND_1"/>
    <property type="match status" value="1"/>
</dbReference>
<feature type="region of interest" description="Disordered" evidence="1">
    <location>
        <begin position="141"/>
        <end position="170"/>
    </location>
</feature>
<dbReference type="InterPro" id="IPR018247">
    <property type="entry name" value="EF_Hand_1_Ca_BS"/>
</dbReference>
<evidence type="ECO:0000256" key="1">
    <source>
        <dbReference type="SAM" id="MobiDB-lite"/>
    </source>
</evidence>
<proteinExistence type="predicted"/>
<accession>A0A7J6EC10</accession>
<dbReference type="InterPro" id="IPR012337">
    <property type="entry name" value="RNaseH-like_sf"/>
</dbReference>
<evidence type="ECO:0000313" key="3">
    <source>
        <dbReference type="Proteomes" id="UP000525078"/>
    </source>
</evidence>
<evidence type="ECO:0000313" key="2">
    <source>
        <dbReference type="EMBL" id="KAF4355330.1"/>
    </source>
</evidence>
<dbReference type="SUPFAM" id="SSF53098">
    <property type="entry name" value="Ribonuclease H-like"/>
    <property type="match status" value="1"/>
</dbReference>
<feature type="compositionally biased region" description="Acidic residues" evidence="1">
    <location>
        <begin position="141"/>
        <end position="150"/>
    </location>
</feature>
<dbReference type="Proteomes" id="UP000525078">
    <property type="component" value="Unassembled WGS sequence"/>
</dbReference>
<protein>
    <recommendedName>
        <fullName evidence="4">HAT C-terminal dimerisation domain-containing protein</fullName>
    </recommendedName>
</protein>
<gene>
    <name evidence="2" type="ORF">F8388_026600</name>
</gene>
<evidence type="ECO:0008006" key="4">
    <source>
        <dbReference type="Google" id="ProtNLM"/>
    </source>
</evidence>
<sequence>MRILGLICSISTCERNWSVLNKVHAKKRNRLTTARMNTLLYIMYNRKLKHNFLKKQSGSVEYDPLIVENVSSDDEWVANPNDEEDGDSRVIEIEGVVQIEDESRSSRATRKKKQIMHQRKVTFRTHCNYVVTRNGKNIQVDLDEEDEDEFEGAKNDDGDNDRAIQYNDFS</sequence>